<dbReference type="CDD" id="cd00454">
    <property type="entry name" value="TrHb1_N"/>
    <property type="match status" value="1"/>
</dbReference>
<dbReference type="Pfam" id="PF01152">
    <property type="entry name" value="Bac_globin"/>
    <property type="match status" value="1"/>
</dbReference>
<proteinExistence type="predicted"/>
<dbReference type="RefSeq" id="WP_212519703.1">
    <property type="nucleotide sequence ID" value="NZ_JAGSOH010000060.1"/>
</dbReference>
<evidence type="ECO:0000256" key="4">
    <source>
        <dbReference type="ARBA" id="ARBA00023004"/>
    </source>
</evidence>
<feature type="binding site" description="distal binding residue" evidence="5">
    <location>
        <position position="77"/>
    </location>
    <ligand>
        <name>heme</name>
        <dbReference type="ChEBI" id="CHEBI:30413"/>
    </ligand>
    <ligandPart>
        <name>Fe</name>
        <dbReference type="ChEBI" id="CHEBI:18248"/>
    </ligandPart>
</feature>
<keyword evidence="2 5" id="KW-0349">Heme</keyword>
<evidence type="ECO:0000256" key="2">
    <source>
        <dbReference type="ARBA" id="ARBA00022617"/>
    </source>
</evidence>
<comment type="caution">
    <text evidence="6">The sequence shown here is derived from an EMBL/GenBank/DDBJ whole genome shotgun (WGS) entry which is preliminary data.</text>
</comment>
<feature type="binding site" description="distal binding residue" evidence="5">
    <location>
        <position position="53"/>
    </location>
    <ligand>
        <name>heme</name>
        <dbReference type="ChEBI" id="CHEBI:30413"/>
    </ligand>
    <ligandPart>
        <name>Fe</name>
        <dbReference type="ChEBI" id="CHEBI:18248"/>
    </ligandPart>
</feature>
<dbReference type="GO" id="GO:0020037">
    <property type="term" value="F:heme binding"/>
    <property type="evidence" value="ECO:0007669"/>
    <property type="project" value="InterPro"/>
</dbReference>
<reference evidence="6" key="1">
    <citation type="submission" date="2021-04" db="EMBL/GenBank/DDBJ databases">
        <title>Genome based classification of Actinospica acidithermotolerans sp. nov., an actinobacterium isolated from an Indonesian hot spring.</title>
        <authorList>
            <person name="Kusuma A.B."/>
            <person name="Putra K.E."/>
            <person name="Nafisah S."/>
            <person name="Loh J."/>
            <person name="Nouioui I."/>
            <person name="Goodfellow M."/>
        </authorList>
    </citation>
    <scope>NUCLEOTIDE SEQUENCE</scope>
    <source>
        <strain evidence="6">MGRD01-02</strain>
    </source>
</reference>
<dbReference type="Gene3D" id="1.10.490.10">
    <property type="entry name" value="Globins"/>
    <property type="match status" value="1"/>
</dbReference>
<evidence type="ECO:0000256" key="3">
    <source>
        <dbReference type="ARBA" id="ARBA00022723"/>
    </source>
</evidence>
<dbReference type="GO" id="GO:0019825">
    <property type="term" value="F:oxygen binding"/>
    <property type="evidence" value="ECO:0007669"/>
    <property type="project" value="InterPro"/>
</dbReference>
<dbReference type="InterPro" id="IPR009050">
    <property type="entry name" value="Globin-like_sf"/>
</dbReference>
<keyword evidence="1" id="KW-0813">Transport</keyword>
<evidence type="ECO:0000256" key="1">
    <source>
        <dbReference type="ARBA" id="ARBA00022448"/>
    </source>
</evidence>
<name>A0A941IIP8_9ACTN</name>
<keyword evidence="4 5" id="KW-0408">Iron</keyword>
<dbReference type="GO" id="GO:0046872">
    <property type="term" value="F:metal ion binding"/>
    <property type="evidence" value="ECO:0007669"/>
    <property type="project" value="UniProtKB-KW"/>
</dbReference>
<evidence type="ECO:0000313" key="7">
    <source>
        <dbReference type="Proteomes" id="UP000676325"/>
    </source>
</evidence>
<evidence type="ECO:0000256" key="5">
    <source>
        <dbReference type="PIRSR" id="PIRSR601486-1"/>
    </source>
</evidence>
<dbReference type="EMBL" id="JAGSOH010000060">
    <property type="protein sequence ID" value="MBR7828569.1"/>
    <property type="molecule type" value="Genomic_DNA"/>
</dbReference>
<protein>
    <submittedName>
        <fullName evidence="6">Group 1 truncated hemoglobin</fullName>
    </submittedName>
</protein>
<dbReference type="InterPro" id="IPR001486">
    <property type="entry name" value="Hemoglobin_trunc"/>
</dbReference>
<gene>
    <name evidence="6" type="ORF">KDK95_19820</name>
</gene>
<sequence length="125" mass="13361">METGQLATASFYERIGGGPALQLAVGEFYELVLADEELKGFFAETDLAQLKKHQAALLASVLGGPSAYAGRDMVDAHAGLGITERQFLLVRDYLLSVLWKLHVPVDIIDAVTSTVLSLKGSIVTA</sequence>
<dbReference type="SUPFAM" id="SSF46458">
    <property type="entry name" value="Globin-like"/>
    <property type="match status" value="1"/>
</dbReference>
<dbReference type="Proteomes" id="UP000676325">
    <property type="component" value="Unassembled WGS sequence"/>
</dbReference>
<dbReference type="AlphaFoldDB" id="A0A941IIP8"/>
<organism evidence="6 7">
    <name type="scientific">Actinospica acidithermotolerans</name>
    <dbReference type="NCBI Taxonomy" id="2828514"/>
    <lineage>
        <taxon>Bacteria</taxon>
        <taxon>Bacillati</taxon>
        <taxon>Actinomycetota</taxon>
        <taxon>Actinomycetes</taxon>
        <taxon>Catenulisporales</taxon>
        <taxon>Actinospicaceae</taxon>
        <taxon>Actinospica</taxon>
    </lineage>
</organism>
<keyword evidence="7" id="KW-1185">Reference proteome</keyword>
<dbReference type="InterPro" id="IPR012292">
    <property type="entry name" value="Globin/Proto"/>
</dbReference>
<evidence type="ECO:0000313" key="6">
    <source>
        <dbReference type="EMBL" id="MBR7828569.1"/>
    </source>
</evidence>
<accession>A0A941IIP8</accession>
<keyword evidence="3 5" id="KW-0479">Metal-binding</keyword>